<evidence type="ECO:0000256" key="3">
    <source>
        <dbReference type="ARBA" id="ARBA00023125"/>
    </source>
</evidence>
<comment type="subcellular location">
    <subcellularLocation>
        <location evidence="1">Nucleus</location>
    </subcellularLocation>
</comment>
<reference evidence="9" key="1">
    <citation type="submission" date="2025-08" db="UniProtKB">
        <authorList>
            <consortium name="RefSeq"/>
        </authorList>
    </citation>
    <scope>IDENTIFICATION</scope>
    <source>
        <tissue evidence="9">Entire body</tissue>
    </source>
</reference>
<feature type="region of interest" description="Disordered" evidence="6">
    <location>
        <begin position="313"/>
        <end position="343"/>
    </location>
</feature>
<keyword evidence="5" id="KW-0539">Nucleus</keyword>
<keyword evidence="8" id="KW-1185">Reference proteome</keyword>
<feature type="region of interest" description="Disordered" evidence="6">
    <location>
        <begin position="363"/>
        <end position="385"/>
    </location>
</feature>
<feature type="region of interest" description="Disordered" evidence="6">
    <location>
        <begin position="110"/>
        <end position="137"/>
    </location>
</feature>
<dbReference type="SMART" id="SM00501">
    <property type="entry name" value="BRIGHT"/>
    <property type="match status" value="1"/>
</dbReference>
<dbReference type="Pfam" id="PF01388">
    <property type="entry name" value="ARID"/>
    <property type="match status" value="1"/>
</dbReference>
<evidence type="ECO:0000259" key="7">
    <source>
        <dbReference type="PROSITE" id="PS51011"/>
    </source>
</evidence>
<protein>
    <submittedName>
        <fullName evidence="9">Protein dead ringer-like</fullName>
    </submittedName>
</protein>
<dbReference type="InterPro" id="IPR045147">
    <property type="entry name" value="ARI3A/B/C"/>
</dbReference>
<evidence type="ECO:0000313" key="8">
    <source>
        <dbReference type="Proteomes" id="UP000192223"/>
    </source>
</evidence>
<dbReference type="GO" id="GO:0003677">
    <property type="term" value="F:DNA binding"/>
    <property type="evidence" value="ECO:0007669"/>
    <property type="project" value="UniProtKB-KW"/>
</dbReference>
<accession>A0A1W4WJE4</accession>
<dbReference type="CDD" id="cd16881">
    <property type="entry name" value="ARID_Dri-like"/>
    <property type="match status" value="1"/>
</dbReference>
<feature type="compositionally biased region" description="Polar residues" evidence="6">
    <location>
        <begin position="453"/>
        <end position="462"/>
    </location>
</feature>
<feature type="region of interest" description="Disordered" evidence="6">
    <location>
        <begin position="413"/>
        <end position="477"/>
    </location>
</feature>
<dbReference type="GO" id="GO:0006357">
    <property type="term" value="P:regulation of transcription by RNA polymerase II"/>
    <property type="evidence" value="ECO:0007669"/>
    <property type="project" value="InterPro"/>
</dbReference>
<dbReference type="GO" id="GO:0005634">
    <property type="term" value="C:nucleus"/>
    <property type="evidence" value="ECO:0007669"/>
    <property type="project" value="UniProtKB-SubCell"/>
</dbReference>
<keyword evidence="3" id="KW-0238">DNA-binding</keyword>
<dbReference type="PANTHER" id="PTHR15348">
    <property type="entry name" value="AT-RICH INTERACTIVE DOMAIN-CONTAINING PROTEIN ARID DOMAIN- CONTAINING PROTEIN DEAD RINGER PROTEIN B-CELL REGULATOR OF IGH TRANSCRIPTION BRIGHT"/>
    <property type="match status" value="1"/>
</dbReference>
<dbReference type="PROSITE" id="PS51011">
    <property type="entry name" value="ARID"/>
    <property type="match status" value="1"/>
</dbReference>
<feature type="region of interest" description="Disordered" evidence="6">
    <location>
        <begin position="1"/>
        <end position="42"/>
    </location>
</feature>
<evidence type="ECO:0000256" key="1">
    <source>
        <dbReference type="ARBA" id="ARBA00004123"/>
    </source>
</evidence>
<dbReference type="AlphaFoldDB" id="A0A1W4WJE4"/>
<dbReference type="OrthoDB" id="10044343at2759"/>
<feature type="compositionally biased region" description="Low complexity" evidence="6">
    <location>
        <begin position="122"/>
        <end position="137"/>
    </location>
</feature>
<dbReference type="InterPro" id="IPR001606">
    <property type="entry name" value="ARID_dom"/>
</dbReference>
<feature type="compositionally biased region" description="Polar residues" evidence="6">
    <location>
        <begin position="414"/>
        <end position="423"/>
    </location>
</feature>
<name>A0A1W4WJE4_AGRPL</name>
<feature type="region of interest" description="Disordered" evidence="6">
    <location>
        <begin position="261"/>
        <end position="289"/>
    </location>
</feature>
<keyword evidence="4" id="KW-0804">Transcription</keyword>
<feature type="compositionally biased region" description="Polar residues" evidence="6">
    <location>
        <begin position="273"/>
        <end position="289"/>
    </location>
</feature>
<dbReference type="PANTHER" id="PTHR15348:SF0">
    <property type="entry name" value="PROTEIN DEAD RINGER"/>
    <property type="match status" value="1"/>
</dbReference>
<dbReference type="RefSeq" id="XP_018320140.1">
    <property type="nucleotide sequence ID" value="XM_018464638.1"/>
</dbReference>
<organism evidence="8 9">
    <name type="scientific">Agrilus planipennis</name>
    <name type="common">Emerald ash borer</name>
    <name type="synonym">Agrilus marcopoli</name>
    <dbReference type="NCBI Taxonomy" id="224129"/>
    <lineage>
        <taxon>Eukaryota</taxon>
        <taxon>Metazoa</taxon>
        <taxon>Ecdysozoa</taxon>
        <taxon>Arthropoda</taxon>
        <taxon>Hexapoda</taxon>
        <taxon>Insecta</taxon>
        <taxon>Pterygota</taxon>
        <taxon>Neoptera</taxon>
        <taxon>Endopterygota</taxon>
        <taxon>Coleoptera</taxon>
        <taxon>Polyphaga</taxon>
        <taxon>Elateriformia</taxon>
        <taxon>Buprestoidea</taxon>
        <taxon>Buprestidae</taxon>
        <taxon>Agrilinae</taxon>
        <taxon>Agrilus</taxon>
    </lineage>
</organism>
<dbReference type="InterPro" id="IPR036431">
    <property type="entry name" value="ARID_dom_sf"/>
</dbReference>
<feature type="domain" description="ARID" evidence="7">
    <location>
        <begin position="158"/>
        <end position="250"/>
    </location>
</feature>
<gene>
    <name evidence="9" type="primary">LOC108733464</name>
</gene>
<evidence type="ECO:0000256" key="2">
    <source>
        <dbReference type="ARBA" id="ARBA00023015"/>
    </source>
</evidence>
<dbReference type="Proteomes" id="UP000192223">
    <property type="component" value="Unplaced"/>
</dbReference>
<keyword evidence="2" id="KW-0805">Transcription regulation</keyword>
<dbReference type="SMART" id="SM01014">
    <property type="entry name" value="ARID"/>
    <property type="match status" value="1"/>
</dbReference>
<feature type="compositionally biased region" description="Basic and acidic residues" evidence="6">
    <location>
        <begin position="1"/>
        <end position="22"/>
    </location>
</feature>
<dbReference type="FunCoup" id="A0A1W4WJE4">
    <property type="interactions" value="263"/>
</dbReference>
<dbReference type="KEGG" id="apln:108733464"/>
<proteinExistence type="predicted"/>
<evidence type="ECO:0000256" key="6">
    <source>
        <dbReference type="SAM" id="MobiDB-lite"/>
    </source>
</evidence>
<evidence type="ECO:0000256" key="4">
    <source>
        <dbReference type="ARBA" id="ARBA00023163"/>
    </source>
</evidence>
<evidence type="ECO:0000256" key="5">
    <source>
        <dbReference type="ARBA" id="ARBA00023242"/>
    </source>
</evidence>
<dbReference type="Gene3D" id="1.10.150.60">
    <property type="entry name" value="ARID DNA-binding domain"/>
    <property type="match status" value="1"/>
</dbReference>
<dbReference type="InParanoid" id="A0A1W4WJE4"/>
<sequence>MEMDPHERDSELGDDSPSQHDEDISEGEVDSTRENEDADSCDEVRRHTNNILADHSDVLAKLKMQVRDIKVQEDYDLNRHLTISTHRNMTMPDGFQLPVSFPFPHPVAAFLPPMTTQPPQAPSSGSPHSSDGSASSQQTWSFEEQFKQVRQLYEINDDPKRKEFLDDLFSFMQKRGTPINRLPIMAKSVLDLYELYNLVIARGGLVDVINKKLWQEIIKGLHLPSSITSAAFTLRTQYMKYLYPYECEKRRLSTPAELQAAIDGNRREGRRSSYGQYDNVQRSPIPSTQMSPLTLVSQQQQFAARMNSVMSGGVSLHNGAHHPSHPQPMSQPLNGGPIPGLAPSEFEARMMEYVKLLNKEMRNSASTPPRQGDMSPPSATSPLNPLEMSRMTLWNLYNNNHQVVHEPQKEALNLSETNQLQSSPHPPLVKRESERESPPPPTKKFIKDDADNKSLSPTTHIKINSRGKCVPVSKNKN</sequence>
<dbReference type="FunFam" id="1.10.150.60:FF:000007">
    <property type="entry name" value="AT-rich interactive domain-containing protein 3C"/>
    <property type="match status" value="1"/>
</dbReference>
<dbReference type="STRING" id="224129.A0A1W4WJE4"/>
<dbReference type="GeneID" id="108733464"/>
<dbReference type="SUPFAM" id="SSF46774">
    <property type="entry name" value="ARID-like"/>
    <property type="match status" value="1"/>
</dbReference>
<evidence type="ECO:0000313" key="9">
    <source>
        <dbReference type="RefSeq" id="XP_018320140.1"/>
    </source>
</evidence>